<comment type="similarity">
    <text evidence="1 6 7">Belongs to the acetokinase family.</text>
</comment>
<dbReference type="PRINTS" id="PR00471">
    <property type="entry name" value="ACETATEKNASE"/>
</dbReference>
<dbReference type="OrthoDB" id="9802453at2"/>
<dbReference type="Pfam" id="PF00871">
    <property type="entry name" value="Acetate_kinase"/>
    <property type="match status" value="1"/>
</dbReference>
<feature type="site" description="Transition state stabilizer" evidence="6">
    <location>
        <position position="239"/>
    </location>
</feature>
<feature type="binding site" evidence="6">
    <location>
        <begin position="280"/>
        <end position="282"/>
    </location>
    <ligand>
        <name>ATP</name>
        <dbReference type="ChEBI" id="CHEBI:30616"/>
    </ligand>
</feature>
<dbReference type="Proteomes" id="UP000199671">
    <property type="component" value="Unassembled WGS sequence"/>
</dbReference>
<dbReference type="GO" id="GO:0006085">
    <property type="term" value="P:acetyl-CoA biosynthetic process"/>
    <property type="evidence" value="ECO:0007669"/>
    <property type="project" value="UniProtKB-UniRule"/>
</dbReference>
<dbReference type="EC" id="2.7.2.1" evidence="6"/>
<evidence type="ECO:0000256" key="6">
    <source>
        <dbReference type="HAMAP-Rule" id="MF_00020"/>
    </source>
</evidence>
<keyword evidence="3 6" id="KW-0547">Nucleotide-binding</keyword>
<comment type="pathway">
    <text evidence="6">Metabolic intermediate biosynthesis; acetyl-CoA biosynthesis; acetyl-CoA from acetate: step 1/2.</text>
</comment>
<sequence length="394" mass="42304">MTTRTVLVINSGSSSIKYQLVDPDSGRSLASGLVERIGEETGTIIHRHAGEKTQLDEAVPDHGYGLSEVLRLFDEKGPTLSEANIVAVGHRVVQGGRYFSGPALVDDDVISKISELVPLGPLHNPAHLKGIEVGMELLSDVPHVAVFDTAFFQNLPEEAARYALKRDVADKYSIRRYGAHGTSHQFVSGAVSEMLGRDDLKQVVLHLGNGASASAVVAGRAVDTSMGLTPLEGLVMGGRTGDIDPAAVFHLARVAGMSADEIDYLFNRESGMKGLAGDNDMREVWKRIDAGEQHAREAMDIYLHRLVKYVGAYTAVMGGLDALTFTAGIGENDSRLRAELVERLGFMGMRLDAEKNAVRSGTGRIVSAPDSAIAVLVYPTNEELAIARQAMTLI</sequence>
<comment type="subunit">
    <text evidence="6">Homodimer.</text>
</comment>
<feature type="binding site" evidence="6">
    <location>
        <position position="17"/>
    </location>
    <ligand>
        <name>ATP</name>
        <dbReference type="ChEBI" id="CHEBI:30616"/>
    </ligand>
</feature>
<keyword evidence="2 6" id="KW-0808">Transferase</keyword>
<feature type="binding site" evidence="6">
    <location>
        <begin position="206"/>
        <end position="210"/>
    </location>
    <ligand>
        <name>ATP</name>
        <dbReference type="ChEBI" id="CHEBI:30616"/>
    </ligand>
</feature>
<feature type="binding site" evidence="6">
    <location>
        <position position="91"/>
    </location>
    <ligand>
        <name>substrate</name>
    </ligand>
</feature>
<keyword evidence="5 6" id="KW-0067">ATP-binding</keyword>
<keyword evidence="6" id="KW-0963">Cytoplasm</keyword>
<keyword evidence="6" id="KW-0479">Metal-binding</keyword>
<dbReference type="EMBL" id="FNHU01000002">
    <property type="protein sequence ID" value="SDM42061.1"/>
    <property type="molecule type" value="Genomic_DNA"/>
</dbReference>
<proteinExistence type="inferred from homology"/>
<feature type="binding site" evidence="6">
    <location>
        <position position="382"/>
    </location>
    <ligand>
        <name>Mg(2+)</name>
        <dbReference type="ChEBI" id="CHEBI:18420"/>
    </ligand>
</feature>
<name>A0A1G9T303_9ACTO</name>
<dbReference type="AlphaFoldDB" id="A0A1G9T303"/>
<evidence type="ECO:0000256" key="5">
    <source>
        <dbReference type="ARBA" id="ARBA00022840"/>
    </source>
</evidence>
<comment type="subcellular location">
    <subcellularLocation>
        <location evidence="6">Cytoplasm</location>
    </subcellularLocation>
</comment>
<dbReference type="InterPro" id="IPR043129">
    <property type="entry name" value="ATPase_NBD"/>
</dbReference>
<dbReference type="GO" id="GO:0006083">
    <property type="term" value="P:acetate metabolic process"/>
    <property type="evidence" value="ECO:0007669"/>
    <property type="project" value="TreeGrafter"/>
</dbReference>
<feature type="active site" description="Proton donor/acceptor" evidence="6">
    <location>
        <position position="148"/>
    </location>
</feature>
<evidence type="ECO:0000256" key="3">
    <source>
        <dbReference type="ARBA" id="ARBA00022741"/>
    </source>
</evidence>
<evidence type="ECO:0000313" key="8">
    <source>
        <dbReference type="EMBL" id="SDM42061.1"/>
    </source>
</evidence>
<comment type="cofactor">
    <cofactor evidence="6">
        <name>Mg(2+)</name>
        <dbReference type="ChEBI" id="CHEBI:18420"/>
    </cofactor>
    <cofactor evidence="6">
        <name>Mn(2+)</name>
        <dbReference type="ChEBI" id="CHEBI:29035"/>
    </cofactor>
    <text evidence="6">Mg(2+). Can also accept Mn(2+).</text>
</comment>
<feature type="binding site" evidence="6">
    <location>
        <position position="10"/>
    </location>
    <ligand>
        <name>Mg(2+)</name>
        <dbReference type="ChEBI" id="CHEBI:18420"/>
    </ligand>
</feature>
<dbReference type="UniPathway" id="UPA00340">
    <property type="reaction ID" value="UER00458"/>
</dbReference>
<keyword evidence="6" id="KW-0460">Magnesium</keyword>
<evidence type="ECO:0000256" key="4">
    <source>
        <dbReference type="ARBA" id="ARBA00022777"/>
    </source>
</evidence>
<comment type="function">
    <text evidence="6">Catalyzes the formation of acetyl phosphate from acetate and ATP. Can also catalyze the reverse reaction.</text>
</comment>
<organism evidence="8 9">
    <name type="scientific">Actinomyces ruminicola</name>
    <dbReference type="NCBI Taxonomy" id="332524"/>
    <lineage>
        <taxon>Bacteria</taxon>
        <taxon>Bacillati</taxon>
        <taxon>Actinomycetota</taxon>
        <taxon>Actinomycetes</taxon>
        <taxon>Actinomycetales</taxon>
        <taxon>Actinomycetaceae</taxon>
        <taxon>Actinomyces</taxon>
    </lineage>
</organism>
<dbReference type="InterPro" id="IPR000890">
    <property type="entry name" value="Aliphatic_acid_kin_short-chain"/>
</dbReference>
<dbReference type="GO" id="GO:0008776">
    <property type="term" value="F:acetate kinase activity"/>
    <property type="evidence" value="ECO:0007669"/>
    <property type="project" value="UniProtKB-UniRule"/>
</dbReference>
<dbReference type="PROSITE" id="PS01076">
    <property type="entry name" value="ACETATE_KINASE_2"/>
    <property type="match status" value="1"/>
</dbReference>
<dbReference type="GO" id="GO:0005737">
    <property type="term" value="C:cytoplasm"/>
    <property type="evidence" value="ECO:0007669"/>
    <property type="project" value="UniProtKB-SubCell"/>
</dbReference>
<feature type="site" description="Transition state stabilizer" evidence="6">
    <location>
        <position position="180"/>
    </location>
</feature>
<dbReference type="InterPro" id="IPR004372">
    <property type="entry name" value="Ac/propionate_kinase"/>
</dbReference>
<dbReference type="NCBIfam" id="TIGR00016">
    <property type="entry name" value="ackA"/>
    <property type="match status" value="1"/>
</dbReference>
<dbReference type="PIRSF" id="PIRSF000722">
    <property type="entry name" value="Acetate_prop_kin"/>
    <property type="match status" value="1"/>
</dbReference>
<dbReference type="CDD" id="cd24010">
    <property type="entry name" value="ASKHA_NBD_AcK_PK"/>
    <property type="match status" value="1"/>
</dbReference>
<dbReference type="GO" id="GO:0005524">
    <property type="term" value="F:ATP binding"/>
    <property type="evidence" value="ECO:0007669"/>
    <property type="project" value="UniProtKB-KW"/>
</dbReference>
<dbReference type="SUPFAM" id="SSF53067">
    <property type="entry name" value="Actin-like ATPase domain"/>
    <property type="match status" value="2"/>
</dbReference>
<reference evidence="8 9" key="1">
    <citation type="submission" date="2016-10" db="EMBL/GenBank/DDBJ databases">
        <authorList>
            <person name="de Groot N.N."/>
        </authorList>
    </citation>
    <scope>NUCLEOTIDE SEQUENCE [LARGE SCALE GENOMIC DNA]</scope>
    <source>
        <strain evidence="8 9">KPR-7B</strain>
    </source>
</reference>
<keyword evidence="4 6" id="KW-0418">Kinase</keyword>
<evidence type="ECO:0000256" key="7">
    <source>
        <dbReference type="RuleBase" id="RU003835"/>
    </source>
</evidence>
<comment type="catalytic activity">
    <reaction evidence="6">
        <text>acetate + ATP = acetyl phosphate + ADP</text>
        <dbReference type="Rhea" id="RHEA:11352"/>
        <dbReference type="ChEBI" id="CHEBI:22191"/>
        <dbReference type="ChEBI" id="CHEBI:30089"/>
        <dbReference type="ChEBI" id="CHEBI:30616"/>
        <dbReference type="ChEBI" id="CHEBI:456216"/>
        <dbReference type="EC" id="2.7.2.1"/>
    </reaction>
</comment>
<evidence type="ECO:0000256" key="1">
    <source>
        <dbReference type="ARBA" id="ARBA00008748"/>
    </source>
</evidence>
<dbReference type="PANTHER" id="PTHR21060:SF15">
    <property type="entry name" value="ACETATE KINASE-RELATED"/>
    <property type="match status" value="1"/>
</dbReference>
<dbReference type="PANTHER" id="PTHR21060">
    <property type="entry name" value="ACETATE KINASE"/>
    <property type="match status" value="1"/>
</dbReference>
<feature type="binding site" evidence="6">
    <location>
        <begin position="328"/>
        <end position="332"/>
    </location>
    <ligand>
        <name>ATP</name>
        <dbReference type="ChEBI" id="CHEBI:30616"/>
    </ligand>
</feature>
<dbReference type="HAMAP" id="MF_00020">
    <property type="entry name" value="Acetate_kinase"/>
    <property type="match status" value="1"/>
</dbReference>
<dbReference type="RefSeq" id="WP_092607911.1">
    <property type="nucleotide sequence ID" value="NZ_FNHU01000002.1"/>
</dbReference>
<protein>
    <recommendedName>
        <fullName evidence="6">Acetate kinase</fullName>
        <ecNumber evidence="6">2.7.2.1</ecNumber>
    </recommendedName>
    <alternativeName>
        <fullName evidence="6">Acetokinase</fullName>
    </alternativeName>
</protein>
<accession>A0A1G9T303</accession>
<dbReference type="InterPro" id="IPR023865">
    <property type="entry name" value="Aliphatic_acid_kinase_CS"/>
</dbReference>
<gene>
    <name evidence="6" type="primary">ackA</name>
    <name evidence="8" type="ORF">SAMN04487766_102193</name>
</gene>
<evidence type="ECO:0000256" key="2">
    <source>
        <dbReference type="ARBA" id="ARBA00022679"/>
    </source>
</evidence>
<evidence type="ECO:0000313" key="9">
    <source>
        <dbReference type="Proteomes" id="UP000199671"/>
    </source>
</evidence>
<dbReference type="Gene3D" id="3.30.420.40">
    <property type="match status" value="2"/>
</dbReference>
<dbReference type="PROSITE" id="PS01075">
    <property type="entry name" value="ACETATE_KINASE_1"/>
    <property type="match status" value="1"/>
</dbReference>
<dbReference type="GO" id="GO:0000287">
    <property type="term" value="F:magnesium ion binding"/>
    <property type="evidence" value="ECO:0007669"/>
    <property type="project" value="UniProtKB-UniRule"/>
</dbReference>